<gene>
    <name evidence="3" type="ORF">C8R41DRAFT_806584</name>
</gene>
<feature type="region of interest" description="Disordered" evidence="1">
    <location>
        <begin position="1"/>
        <end position="212"/>
    </location>
</feature>
<accession>A0ABQ8VY29</accession>
<feature type="compositionally biased region" description="Polar residues" evidence="1">
    <location>
        <begin position="96"/>
        <end position="112"/>
    </location>
</feature>
<comment type="caution">
    <text evidence="3">The sequence shown here is derived from an EMBL/GenBank/DDBJ whole genome shotgun (WGS) entry which is preliminary data.</text>
</comment>
<dbReference type="Pfam" id="PF15377">
    <property type="entry name" value="DUF4604"/>
    <property type="match status" value="1"/>
</dbReference>
<evidence type="ECO:0000313" key="4">
    <source>
        <dbReference type="Proteomes" id="UP001150217"/>
    </source>
</evidence>
<dbReference type="Proteomes" id="UP001150217">
    <property type="component" value="Unassembled WGS sequence"/>
</dbReference>
<organism evidence="3 4">
    <name type="scientific">Lentinula lateritia</name>
    <dbReference type="NCBI Taxonomy" id="40482"/>
    <lineage>
        <taxon>Eukaryota</taxon>
        <taxon>Fungi</taxon>
        <taxon>Dikarya</taxon>
        <taxon>Basidiomycota</taxon>
        <taxon>Agaricomycotina</taxon>
        <taxon>Agaricomycetes</taxon>
        <taxon>Agaricomycetidae</taxon>
        <taxon>Agaricales</taxon>
        <taxon>Marasmiineae</taxon>
        <taxon>Omphalotaceae</taxon>
        <taxon>Lentinula</taxon>
    </lineage>
</organism>
<feature type="compositionally biased region" description="Acidic residues" evidence="1">
    <location>
        <begin position="47"/>
        <end position="57"/>
    </location>
</feature>
<evidence type="ECO:0000259" key="2">
    <source>
        <dbReference type="Pfam" id="PF15377"/>
    </source>
</evidence>
<dbReference type="EMBL" id="JANVFT010000002">
    <property type="protein sequence ID" value="KAJ4501268.1"/>
    <property type="molecule type" value="Genomic_DNA"/>
</dbReference>
<name>A0ABQ8VY29_9AGAR</name>
<proteinExistence type="predicted"/>
<feature type="domain" description="DUF4604" evidence="2">
    <location>
        <begin position="31"/>
        <end position="211"/>
    </location>
</feature>
<feature type="compositionally biased region" description="Basic and acidic residues" evidence="1">
    <location>
        <begin position="70"/>
        <end position="85"/>
    </location>
</feature>
<feature type="compositionally biased region" description="Acidic residues" evidence="1">
    <location>
        <begin position="150"/>
        <end position="159"/>
    </location>
</feature>
<reference evidence="3" key="1">
    <citation type="submission" date="2022-08" db="EMBL/GenBank/DDBJ databases">
        <title>A Global Phylogenomic Analysis of the Shiitake Genus Lentinula.</title>
        <authorList>
            <consortium name="DOE Joint Genome Institute"/>
            <person name="Sierra-Patev S."/>
            <person name="Min B."/>
            <person name="Naranjo-Ortiz M."/>
            <person name="Looney B."/>
            <person name="Konkel Z."/>
            <person name="Slot J.C."/>
            <person name="Sakamoto Y."/>
            <person name="Steenwyk J.L."/>
            <person name="Rokas A."/>
            <person name="Carro J."/>
            <person name="Camarero S."/>
            <person name="Ferreira P."/>
            <person name="Molpeceres G."/>
            <person name="Ruiz-Duenas F.J."/>
            <person name="Serrano A."/>
            <person name="Henrissat B."/>
            <person name="Drula E."/>
            <person name="Hughes K.W."/>
            <person name="Mata J.L."/>
            <person name="Ishikawa N.K."/>
            <person name="Vargas-Isla R."/>
            <person name="Ushijima S."/>
            <person name="Smith C.A."/>
            <person name="Ahrendt S."/>
            <person name="Andreopoulos W."/>
            <person name="He G."/>
            <person name="Labutti K."/>
            <person name="Lipzen A."/>
            <person name="Ng V."/>
            <person name="Riley R."/>
            <person name="Sandor L."/>
            <person name="Barry K."/>
            <person name="Martinez A.T."/>
            <person name="Xiao Y."/>
            <person name="Gibbons J.G."/>
            <person name="Terashima K."/>
            <person name="Grigoriev I.V."/>
            <person name="Hibbett D.S."/>
        </authorList>
    </citation>
    <scope>NUCLEOTIDE SEQUENCE</scope>
    <source>
        <strain evidence="3">RHP3577 ss4</strain>
    </source>
</reference>
<evidence type="ECO:0000256" key="1">
    <source>
        <dbReference type="SAM" id="MobiDB-lite"/>
    </source>
</evidence>
<evidence type="ECO:0000313" key="3">
    <source>
        <dbReference type="EMBL" id="KAJ4501268.1"/>
    </source>
</evidence>
<feature type="compositionally biased region" description="Low complexity" evidence="1">
    <location>
        <begin position="122"/>
        <end position="133"/>
    </location>
</feature>
<keyword evidence="4" id="KW-1185">Reference proteome</keyword>
<sequence length="212" mass="23325">MPNGGYNDEEFEYINDGSGRPPIPRRPRSSSPHQVGRPPIPTRPDEDPGSADEDSDDEKPQVVVLKAGKHLSEREAENERRKEKGLPPLPDPDKLQPTSSSASLKTNSNIKSHSAKDKESKSLSFSSQPSSNKATDSFNALKRKVLSGSNEEEDNDNEDAVSTRHGGRDANHEGVDGMMKKRKKDGIDRKHTGKKEGKKKEKKTLLSFGDDA</sequence>
<dbReference type="InterPro" id="IPR027911">
    <property type="entry name" value="DUF4604"/>
</dbReference>
<feature type="compositionally biased region" description="Basic and acidic residues" evidence="1">
    <location>
        <begin position="166"/>
        <end position="199"/>
    </location>
</feature>
<protein>
    <recommendedName>
        <fullName evidence="2">DUF4604 domain-containing protein</fullName>
    </recommendedName>
</protein>